<comment type="caution">
    <text evidence="1">The sequence shown here is derived from an EMBL/GenBank/DDBJ whole genome shotgun (WGS) entry which is preliminary data.</text>
</comment>
<gene>
    <name evidence="1" type="ORF">DPMN_189815</name>
</gene>
<reference evidence="1" key="1">
    <citation type="journal article" date="2019" name="bioRxiv">
        <title>The Genome of the Zebra Mussel, Dreissena polymorpha: A Resource for Invasive Species Research.</title>
        <authorList>
            <person name="McCartney M.A."/>
            <person name="Auch B."/>
            <person name="Kono T."/>
            <person name="Mallez S."/>
            <person name="Zhang Y."/>
            <person name="Obille A."/>
            <person name="Becker A."/>
            <person name="Abrahante J.E."/>
            <person name="Garbe J."/>
            <person name="Badalamenti J.P."/>
            <person name="Herman A."/>
            <person name="Mangelson H."/>
            <person name="Liachko I."/>
            <person name="Sullivan S."/>
            <person name="Sone E.D."/>
            <person name="Koren S."/>
            <person name="Silverstein K.A.T."/>
            <person name="Beckman K.B."/>
            <person name="Gohl D.M."/>
        </authorList>
    </citation>
    <scope>NUCLEOTIDE SEQUENCE</scope>
    <source>
        <strain evidence="1">Duluth1</strain>
        <tissue evidence="1">Whole animal</tissue>
    </source>
</reference>
<accession>A0A9D4DT37</accession>
<keyword evidence="2" id="KW-1185">Reference proteome</keyword>
<dbReference type="EMBL" id="JAIWYP010000010">
    <property type="protein sequence ID" value="KAH3755129.1"/>
    <property type="molecule type" value="Genomic_DNA"/>
</dbReference>
<protein>
    <submittedName>
        <fullName evidence="1">Uncharacterized protein</fullName>
    </submittedName>
</protein>
<organism evidence="1 2">
    <name type="scientific">Dreissena polymorpha</name>
    <name type="common">Zebra mussel</name>
    <name type="synonym">Mytilus polymorpha</name>
    <dbReference type="NCBI Taxonomy" id="45954"/>
    <lineage>
        <taxon>Eukaryota</taxon>
        <taxon>Metazoa</taxon>
        <taxon>Spiralia</taxon>
        <taxon>Lophotrochozoa</taxon>
        <taxon>Mollusca</taxon>
        <taxon>Bivalvia</taxon>
        <taxon>Autobranchia</taxon>
        <taxon>Heteroconchia</taxon>
        <taxon>Euheterodonta</taxon>
        <taxon>Imparidentia</taxon>
        <taxon>Neoheterodontei</taxon>
        <taxon>Myida</taxon>
        <taxon>Dreissenoidea</taxon>
        <taxon>Dreissenidae</taxon>
        <taxon>Dreissena</taxon>
    </lineage>
</organism>
<dbReference type="AlphaFoldDB" id="A0A9D4DT37"/>
<dbReference type="Proteomes" id="UP000828390">
    <property type="component" value="Unassembled WGS sequence"/>
</dbReference>
<sequence>MKSNVLLTRAMPERQTGENLANSLTDCVSEFGLSGKDYERGVVSELSECLSVLSDATAYMCSESDVSCSVIYPMVSGLIIACLVVEDTDSSLISRVKETISAELDKRYQPTSTETAK</sequence>
<proteinExistence type="predicted"/>
<evidence type="ECO:0000313" key="1">
    <source>
        <dbReference type="EMBL" id="KAH3755129.1"/>
    </source>
</evidence>
<name>A0A9D4DT37_DREPO</name>
<reference evidence="1" key="2">
    <citation type="submission" date="2020-11" db="EMBL/GenBank/DDBJ databases">
        <authorList>
            <person name="McCartney M.A."/>
            <person name="Auch B."/>
            <person name="Kono T."/>
            <person name="Mallez S."/>
            <person name="Becker A."/>
            <person name="Gohl D.M."/>
            <person name="Silverstein K.A.T."/>
            <person name="Koren S."/>
            <person name="Bechman K.B."/>
            <person name="Herman A."/>
            <person name="Abrahante J.E."/>
            <person name="Garbe J."/>
        </authorList>
    </citation>
    <scope>NUCLEOTIDE SEQUENCE</scope>
    <source>
        <strain evidence="1">Duluth1</strain>
        <tissue evidence="1">Whole animal</tissue>
    </source>
</reference>
<evidence type="ECO:0000313" key="2">
    <source>
        <dbReference type="Proteomes" id="UP000828390"/>
    </source>
</evidence>